<name>A0ABT6YBN8_9BACT</name>
<dbReference type="RefSeq" id="WP_283345553.1">
    <property type="nucleotide sequence ID" value="NZ_JASHIF010000016.1"/>
</dbReference>
<comment type="cofactor">
    <cofactor evidence="1">
        <name>Mg(2+)</name>
        <dbReference type="ChEBI" id="CHEBI:18420"/>
    </cofactor>
</comment>
<dbReference type="GO" id="GO:0016787">
    <property type="term" value="F:hydrolase activity"/>
    <property type="evidence" value="ECO:0007669"/>
    <property type="project" value="UniProtKB-KW"/>
</dbReference>
<reference evidence="4 5" key="1">
    <citation type="submission" date="2023-05" db="EMBL/GenBank/DDBJ databases">
        <title>Novel species of genus Flectobacillus isolated from stream in China.</title>
        <authorList>
            <person name="Lu H."/>
        </authorList>
    </citation>
    <scope>NUCLEOTIDE SEQUENCE [LARGE SCALE GENOMIC DNA]</scope>
    <source>
        <strain evidence="4 5">KCTC 42575</strain>
    </source>
</reference>
<dbReference type="InterPro" id="IPR000086">
    <property type="entry name" value="NUDIX_hydrolase_dom"/>
</dbReference>
<dbReference type="Pfam" id="PF00293">
    <property type="entry name" value="NUDIX"/>
    <property type="match status" value="1"/>
</dbReference>
<proteinExistence type="predicted"/>
<dbReference type="SUPFAM" id="SSF55811">
    <property type="entry name" value="Nudix"/>
    <property type="match status" value="1"/>
</dbReference>
<gene>
    <name evidence="4" type="ORF">QM524_17430</name>
</gene>
<evidence type="ECO:0000256" key="1">
    <source>
        <dbReference type="ARBA" id="ARBA00001946"/>
    </source>
</evidence>
<dbReference type="EC" id="3.6.-.-" evidence="4"/>
<dbReference type="Gene3D" id="3.90.79.10">
    <property type="entry name" value="Nucleoside Triphosphate Pyrophosphohydrolase"/>
    <property type="match status" value="1"/>
</dbReference>
<dbReference type="PANTHER" id="PTHR43046:SF14">
    <property type="entry name" value="MUTT_NUDIX FAMILY PROTEIN"/>
    <property type="match status" value="1"/>
</dbReference>
<dbReference type="InterPro" id="IPR015797">
    <property type="entry name" value="NUDIX_hydrolase-like_dom_sf"/>
</dbReference>
<accession>A0ABT6YBN8</accession>
<dbReference type="PROSITE" id="PS00893">
    <property type="entry name" value="NUDIX_BOX"/>
    <property type="match status" value="1"/>
</dbReference>
<keyword evidence="5" id="KW-1185">Reference proteome</keyword>
<organism evidence="4 5">
    <name type="scientific">Flectobacillus roseus</name>
    <dbReference type="NCBI Taxonomy" id="502259"/>
    <lineage>
        <taxon>Bacteria</taxon>
        <taxon>Pseudomonadati</taxon>
        <taxon>Bacteroidota</taxon>
        <taxon>Cytophagia</taxon>
        <taxon>Cytophagales</taxon>
        <taxon>Flectobacillaceae</taxon>
        <taxon>Flectobacillus</taxon>
    </lineage>
</organism>
<dbReference type="PROSITE" id="PS51462">
    <property type="entry name" value="NUDIX"/>
    <property type="match status" value="1"/>
</dbReference>
<sequence length="145" mass="16284">MKVRPSVAIIENNHLLLMRYEYGNAHVFNLPGGNTDPGETLVSTLERELREELGIEIEVGPMLLTGEVILPQQKTDVLHCVFIAQVIGGIPILNPSETSALEIKWIPLSEINQLEMYPNVGAELQDILFQNQLGKYVGKINQKWH</sequence>
<feature type="domain" description="Nudix hydrolase" evidence="3">
    <location>
        <begin position="1"/>
        <end position="129"/>
    </location>
</feature>
<evidence type="ECO:0000256" key="2">
    <source>
        <dbReference type="ARBA" id="ARBA00022801"/>
    </source>
</evidence>
<dbReference type="Proteomes" id="UP001236507">
    <property type="component" value="Unassembled WGS sequence"/>
</dbReference>
<keyword evidence="2 4" id="KW-0378">Hydrolase</keyword>
<comment type="caution">
    <text evidence="4">The sequence shown here is derived from an EMBL/GenBank/DDBJ whole genome shotgun (WGS) entry which is preliminary data.</text>
</comment>
<dbReference type="InterPro" id="IPR020084">
    <property type="entry name" value="NUDIX_hydrolase_CS"/>
</dbReference>
<evidence type="ECO:0000313" key="5">
    <source>
        <dbReference type="Proteomes" id="UP001236507"/>
    </source>
</evidence>
<evidence type="ECO:0000313" key="4">
    <source>
        <dbReference type="EMBL" id="MDI9861002.1"/>
    </source>
</evidence>
<evidence type="ECO:0000259" key="3">
    <source>
        <dbReference type="PROSITE" id="PS51462"/>
    </source>
</evidence>
<dbReference type="EMBL" id="JASHIF010000016">
    <property type="protein sequence ID" value="MDI9861002.1"/>
    <property type="molecule type" value="Genomic_DNA"/>
</dbReference>
<protein>
    <submittedName>
        <fullName evidence="4">NUDIX hydrolase</fullName>
        <ecNumber evidence="4">3.6.-.-</ecNumber>
    </submittedName>
</protein>
<dbReference type="PANTHER" id="PTHR43046">
    <property type="entry name" value="GDP-MANNOSE MANNOSYL HYDROLASE"/>
    <property type="match status" value="1"/>
</dbReference>